<dbReference type="PANTHER" id="PTHR32552:SF89">
    <property type="entry name" value="CATECHOLATE SIDEROPHORE RECEPTOR FIU"/>
    <property type="match status" value="1"/>
</dbReference>
<dbReference type="GO" id="GO:0015344">
    <property type="term" value="F:siderophore uptake transmembrane transporter activity"/>
    <property type="evidence" value="ECO:0007669"/>
    <property type="project" value="TreeGrafter"/>
</dbReference>
<evidence type="ECO:0000259" key="15">
    <source>
        <dbReference type="Pfam" id="PF07715"/>
    </source>
</evidence>
<reference evidence="17" key="1">
    <citation type="submission" date="2016-10" db="EMBL/GenBank/DDBJ databases">
        <authorList>
            <person name="Varghese N."/>
            <person name="Submissions S."/>
        </authorList>
    </citation>
    <scope>NUCLEOTIDE SEQUENCE [LARGE SCALE GENOMIC DNA]</scope>
    <source>
        <strain evidence="17">DSM 24740</strain>
    </source>
</reference>
<dbReference type="Pfam" id="PF07715">
    <property type="entry name" value="Plug"/>
    <property type="match status" value="1"/>
</dbReference>
<evidence type="ECO:0000313" key="16">
    <source>
        <dbReference type="EMBL" id="SEQ87076.1"/>
    </source>
</evidence>
<evidence type="ECO:0000256" key="4">
    <source>
        <dbReference type="ARBA" id="ARBA00022496"/>
    </source>
</evidence>
<sequence length="866" mass="93717">MKNYYQNIRQAFVLVLFLAVSGGMLFAQGTLSGKVTDTKGEGLIGASILIKSTSSGTVTDFDGNYTVSVPAGDQMIVISYTGYATQEMTLSVRNGQSYTENIILNADNLQLDEVVVTGSFTGRTQKASPMSITLIGTEQLQRLSSNSQADILRTVPGITAEGGGGEVASNVFVRGLPSGGQYQFTPLQVDGLPVLSTFGLNSSAHDVYFRNDIGIRNLEFTRGGSSTLFGAGSVAGIINYSSITGTATPKNTVQLEWAEGGRAKVDVLSSGPLAENLFYAVSGFYRYDEGPLETGLPTRGHQVRANIKKLFNEGNSSFTVFAQSINDNVQFYLPYPLANDSGQRERPIGNDGETVFTTLTDQATDFSFDTPNGRFNSPIENGVSTSGGYLMAELKHSFDNDVRLSVKAKSAKYDHNFNLFLDGDGVRNVPESASVYLNNRDLPDNGTFTYVDDGTTLGANDLLFENRILDRARPMEETVGEIQLSKTSGDHTFSVGTFLSDTRAEDNNWILNFLGDFSNSPRVVNLTYDDNGEMVNYSTGGFISGRQTSNNVLRSTKVAFFAGDQYQGERFSFDVGLRWEKAFGDISKETGVGSNTFNKGKVSASDVAVAVAGLYKVNPALNVYANASRGYFFPELRGVGFSSPGQTLSYETESIIQGELGMKYGKDKFAATAALFLVNLNDRRNIDFVNDPNNPGSVIEQVRVQSTRTFGLETSLNYAVSEAFSLYGNLTLQSHEFTKVEGNDEQVGNKLRRQPNVMGLVGGMYDNGTIDASASANFLGKKFANDANTVELDGYNIVRLDGGYTFDLGKKQSLRLGLSVFNLLDSAGVTEGSPRQADAQAGGVSAFFVGRPILPRRIFIRAAFNF</sequence>
<dbReference type="Gene3D" id="2.40.170.20">
    <property type="entry name" value="TonB-dependent receptor, beta-barrel domain"/>
    <property type="match status" value="1"/>
</dbReference>
<protein>
    <submittedName>
        <fullName evidence="16">Outer membrane receptor proteins, mostly Fe transport</fullName>
    </submittedName>
</protein>
<evidence type="ECO:0000313" key="17">
    <source>
        <dbReference type="Proteomes" id="UP000199021"/>
    </source>
</evidence>
<proteinExistence type="inferred from homology"/>
<organism evidence="16 17">
    <name type="scientific">Neolewinella agarilytica</name>
    <dbReference type="NCBI Taxonomy" id="478744"/>
    <lineage>
        <taxon>Bacteria</taxon>
        <taxon>Pseudomonadati</taxon>
        <taxon>Bacteroidota</taxon>
        <taxon>Saprospiria</taxon>
        <taxon>Saprospirales</taxon>
        <taxon>Lewinellaceae</taxon>
        <taxon>Neolewinella</taxon>
    </lineage>
</organism>
<dbReference type="PANTHER" id="PTHR32552">
    <property type="entry name" value="FERRICHROME IRON RECEPTOR-RELATED"/>
    <property type="match status" value="1"/>
</dbReference>
<dbReference type="InterPro" id="IPR036942">
    <property type="entry name" value="Beta-barrel_TonB_sf"/>
</dbReference>
<dbReference type="SUPFAM" id="SSF49464">
    <property type="entry name" value="Carboxypeptidase regulatory domain-like"/>
    <property type="match status" value="1"/>
</dbReference>
<keyword evidence="11 12" id="KW-0998">Cell outer membrane</keyword>
<comment type="similarity">
    <text evidence="12 13">Belongs to the TonB-dependent receptor family.</text>
</comment>
<accession>A0A1H9JJR2</accession>
<feature type="domain" description="TonB-dependent receptor-like beta-barrel" evidence="14">
    <location>
        <begin position="361"/>
        <end position="823"/>
    </location>
</feature>
<evidence type="ECO:0000256" key="11">
    <source>
        <dbReference type="ARBA" id="ARBA00023237"/>
    </source>
</evidence>
<keyword evidence="16" id="KW-0675">Receptor</keyword>
<evidence type="ECO:0000256" key="3">
    <source>
        <dbReference type="ARBA" id="ARBA00022452"/>
    </source>
</evidence>
<keyword evidence="6" id="KW-0732">Signal</keyword>
<keyword evidence="10 12" id="KW-0472">Membrane</keyword>
<keyword evidence="8" id="KW-0406">Ion transport</keyword>
<comment type="subcellular location">
    <subcellularLocation>
        <location evidence="1 12">Cell outer membrane</location>
        <topology evidence="1 12">Multi-pass membrane protein</topology>
    </subcellularLocation>
</comment>
<dbReference type="AlphaFoldDB" id="A0A1H9JJR2"/>
<keyword evidence="5 12" id="KW-0812">Transmembrane</keyword>
<dbReference type="InterPro" id="IPR000531">
    <property type="entry name" value="Beta-barrel_TonB"/>
</dbReference>
<evidence type="ECO:0000256" key="9">
    <source>
        <dbReference type="ARBA" id="ARBA00023077"/>
    </source>
</evidence>
<evidence type="ECO:0000256" key="5">
    <source>
        <dbReference type="ARBA" id="ARBA00022692"/>
    </source>
</evidence>
<keyword evidence="7" id="KW-0408">Iron</keyword>
<evidence type="ECO:0000256" key="1">
    <source>
        <dbReference type="ARBA" id="ARBA00004571"/>
    </source>
</evidence>
<keyword evidence="17" id="KW-1185">Reference proteome</keyword>
<gene>
    <name evidence="16" type="ORF">SAMN05444359_117106</name>
</gene>
<dbReference type="RefSeq" id="WP_217642173.1">
    <property type="nucleotide sequence ID" value="NZ_FOFB01000017.1"/>
</dbReference>
<evidence type="ECO:0000256" key="2">
    <source>
        <dbReference type="ARBA" id="ARBA00022448"/>
    </source>
</evidence>
<keyword evidence="3 12" id="KW-1134">Transmembrane beta strand</keyword>
<dbReference type="InterPro" id="IPR037066">
    <property type="entry name" value="Plug_dom_sf"/>
</dbReference>
<dbReference type="EMBL" id="FOFB01000017">
    <property type="protein sequence ID" value="SEQ87076.1"/>
    <property type="molecule type" value="Genomic_DNA"/>
</dbReference>
<dbReference type="Gene3D" id="2.60.40.1120">
    <property type="entry name" value="Carboxypeptidase-like, regulatory domain"/>
    <property type="match status" value="1"/>
</dbReference>
<dbReference type="PROSITE" id="PS52016">
    <property type="entry name" value="TONB_DEPENDENT_REC_3"/>
    <property type="match status" value="1"/>
</dbReference>
<dbReference type="InterPro" id="IPR008969">
    <property type="entry name" value="CarboxyPept-like_regulatory"/>
</dbReference>
<evidence type="ECO:0000259" key="14">
    <source>
        <dbReference type="Pfam" id="PF00593"/>
    </source>
</evidence>
<evidence type="ECO:0000256" key="12">
    <source>
        <dbReference type="PROSITE-ProRule" id="PRU01360"/>
    </source>
</evidence>
<evidence type="ECO:0000256" key="6">
    <source>
        <dbReference type="ARBA" id="ARBA00022729"/>
    </source>
</evidence>
<dbReference type="Pfam" id="PF13715">
    <property type="entry name" value="CarbopepD_reg_2"/>
    <property type="match status" value="1"/>
</dbReference>
<keyword evidence="4" id="KW-0410">Iron transport</keyword>
<evidence type="ECO:0000256" key="10">
    <source>
        <dbReference type="ARBA" id="ARBA00023136"/>
    </source>
</evidence>
<dbReference type="SUPFAM" id="SSF56935">
    <property type="entry name" value="Porins"/>
    <property type="match status" value="1"/>
</dbReference>
<keyword evidence="2 12" id="KW-0813">Transport</keyword>
<dbReference type="GO" id="GO:0009279">
    <property type="term" value="C:cell outer membrane"/>
    <property type="evidence" value="ECO:0007669"/>
    <property type="project" value="UniProtKB-SubCell"/>
</dbReference>
<keyword evidence="9 13" id="KW-0798">TonB box</keyword>
<dbReference type="Proteomes" id="UP000199021">
    <property type="component" value="Unassembled WGS sequence"/>
</dbReference>
<dbReference type="Gene3D" id="2.170.130.10">
    <property type="entry name" value="TonB-dependent receptor, plug domain"/>
    <property type="match status" value="1"/>
</dbReference>
<evidence type="ECO:0000256" key="7">
    <source>
        <dbReference type="ARBA" id="ARBA00023004"/>
    </source>
</evidence>
<dbReference type="Pfam" id="PF00593">
    <property type="entry name" value="TonB_dep_Rec_b-barrel"/>
    <property type="match status" value="1"/>
</dbReference>
<dbReference type="InParanoid" id="A0A1H9JJR2"/>
<evidence type="ECO:0000256" key="13">
    <source>
        <dbReference type="RuleBase" id="RU003357"/>
    </source>
</evidence>
<evidence type="ECO:0000256" key="8">
    <source>
        <dbReference type="ARBA" id="ARBA00023065"/>
    </source>
</evidence>
<name>A0A1H9JJR2_9BACT</name>
<dbReference type="InterPro" id="IPR012910">
    <property type="entry name" value="Plug_dom"/>
</dbReference>
<feature type="domain" description="TonB-dependent receptor plug" evidence="15">
    <location>
        <begin position="125"/>
        <end position="237"/>
    </location>
</feature>
<dbReference type="STRING" id="478744.SAMN05444359_117106"/>
<dbReference type="InterPro" id="IPR039426">
    <property type="entry name" value="TonB-dep_rcpt-like"/>
</dbReference>